<protein>
    <submittedName>
        <fullName evidence="3">Glycosyl hydrolase</fullName>
    </submittedName>
</protein>
<proteinExistence type="predicted"/>
<feature type="non-terminal residue" evidence="3">
    <location>
        <position position="779"/>
    </location>
</feature>
<evidence type="ECO:0000256" key="1">
    <source>
        <dbReference type="ARBA" id="ARBA00022729"/>
    </source>
</evidence>
<keyword evidence="4" id="KW-1185">Reference proteome</keyword>
<dbReference type="EMBL" id="PXWF02000335">
    <property type="protein sequence ID" value="PWF39856.1"/>
    <property type="molecule type" value="Genomic_DNA"/>
</dbReference>
<feature type="domain" description="Bacterial Ig-like" evidence="2">
    <location>
        <begin position="230"/>
        <end position="331"/>
    </location>
</feature>
<dbReference type="AlphaFoldDB" id="A0A2U2HAX9"/>
<dbReference type="InterPro" id="IPR044048">
    <property type="entry name" value="Big_12"/>
</dbReference>
<evidence type="ECO:0000259" key="2">
    <source>
        <dbReference type="Pfam" id="PF19078"/>
    </source>
</evidence>
<dbReference type="Pfam" id="PF19078">
    <property type="entry name" value="Big_12"/>
    <property type="match status" value="8"/>
</dbReference>
<feature type="domain" description="Bacterial Ig-like" evidence="2">
    <location>
        <begin position="128"/>
        <end position="229"/>
    </location>
</feature>
<dbReference type="PANTHER" id="PTHR34677:SF3">
    <property type="entry name" value="BACTERIAL IG-LIKE DOMAIN-CONTAINING PROTEIN"/>
    <property type="match status" value="1"/>
</dbReference>
<sequence>LANTGIADLAGNAGAGTTASANYTIDTARPTATIVMADTALSIGETSLVTIAFSEAVTGFENADLTVANGTLSAVSSADGGITWTATFTPTAGFTGATNAITLANSGVADLAGNPGAGTTASANYTIDTARPTATIVMADTALSIGETSLVTIAFSEAVTGFDDTDLTITNGTLSAVSSADGGITWTATFTPTAGFTGATNAITLANSGVADLPGNAGAGTTASANYTIDTSRPTATIVMADTALSVDETSLVTITFSEAVAGFDNTDLTIANGTLSPVSWADGGITWTATFTPTAGFTGATNAITLANTGVADLAGNAGAGTTASANFTIDMARPTATIVMADTALSVGETSLVTITFSEAVTGFDNTDLTITNGTLGAVSSADGGITWTATFTPTAGFTGATNAITLANSGVADLSGNAGAGTTASTNYTIDTARPTVAVAFADTALTVGETTLVTFTFSEPVTGFTNADLTVSNGTLGTVVSGDGGTTWTATFTPIANFTNTSNLITLANTGFADLAGNPGVGTSTSPNYTIDTARPTATLVVSNTSLTAGGSTQLTVTFSEAVSGFTEADLVVGNGVITGLTSSNGGITYTGLLTPNTNTQAAGNVVRLNNAGVLDLSGNTGTGTTDSNTYSIDTLRPTATIVVADNALAVGETSLVTITFSEAVTGFFNADLTVSNGTLSTVGSSNGITWTATFTPTAGLTASTNAITLANSGVADLVGNAGADSTTSNNYTIDTARPTATIVMADTALSVGETSLVTITFSEAVTGFDNTDLT</sequence>
<feature type="domain" description="Bacterial Ig-like" evidence="2">
    <location>
        <begin position="332"/>
        <end position="433"/>
    </location>
</feature>
<feature type="domain" description="Bacterial Ig-like" evidence="2">
    <location>
        <begin position="638"/>
        <end position="738"/>
    </location>
</feature>
<dbReference type="GO" id="GO:0016787">
    <property type="term" value="F:hydrolase activity"/>
    <property type="evidence" value="ECO:0007669"/>
    <property type="project" value="UniProtKB-KW"/>
</dbReference>
<evidence type="ECO:0000313" key="4">
    <source>
        <dbReference type="Proteomes" id="UP000241421"/>
    </source>
</evidence>
<comment type="caution">
    <text evidence="3">The sequence shown here is derived from an EMBL/GenBank/DDBJ whole genome shotgun (WGS) entry which is preliminary data.</text>
</comment>
<reference evidence="3 4" key="1">
    <citation type="submission" date="2018-04" db="EMBL/GenBank/DDBJ databases">
        <title>Massilia violaceinigra sp. nov., a novel purple-pigmented bacterium isolated from Tianshan glacier, Xinjiang, China.</title>
        <authorList>
            <person name="Wang H."/>
        </authorList>
    </citation>
    <scope>NUCLEOTIDE SEQUENCE [LARGE SCALE GENOMIC DNA]</scope>
    <source>
        <strain evidence="3 4">B448-2</strain>
    </source>
</reference>
<dbReference type="Gene3D" id="2.60.40.1220">
    <property type="match status" value="4"/>
</dbReference>
<name>A0A2U2HAX9_9BURK</name>
<feature type="domain" description="Bacterial Ig-like" evidence="2">
    <location>
        <begin position="434"/>
        <end position="535"/>
    </location>
</feature>
<feature type="domain" description="Bacterial Ig-like" evidence="2">
    <location>
        <begin position="739"/>
        <end position="779"/>
    </location>
</feature>
<feature type="non-terminal residue" evidence="3">
    <location>
        <position position="1"/>
    </location>
</feature>
<keyword evidence="1" id="KW-0732">Signal</keyword>
<evidence type="ECO:0000313" key="3">
    <source>
        <dbReference type="EMBL" id="PWF39856.1"/>
    </source>
</evidence>
<feature type="domain" description="Bacterial Ig-like" evidence="2">
    <location>
        <begin position="26"/>
        <end position="127"/>
    </location>
</feature>
<dbReference type="InterPro" id="IPR014755">
    <property type="entry name" value="Cu-Rt/internalin_Ig-like"/>
</dbReference>
<dbReference type="Proteomes" id="UP000241421">
    <property type="component" value="Unassembled WGS sequence"/>
</dbReference>
<accession>A0A2U2HAX9</accession>
<gene>
    <name evidence="3" type="ORF">C7C56_026560</name>
</gene>
<keyword evidence="3" id="KW-0378">Hydrolase</keyword>
<organism evidence="3 4">
    <name type="scientific">Massilia glaciei</name>
    <dbReference type="NCBI Taxonomy" id="1524097"/>
    <lineage>
        <taxon>Bacteria</taxon>
        <taxon>Pseudomonadati</taxon>
        <taxon>Pseudomonadota</taxon>
        <taxon>Betaproteobacteria</taxon>
        <taxon>Burkholderiales</taxon>
        <taxon>Oxalobacteraceae</taxon>
        <taxon>Telluria group</taxon>
        <taxon>Massilia</taxon>
    </lineage>
</organism>
<feature type="domain" description="Bacterial Ig-like" evidence="2">
    <location>
        <begin position="536"/>
        <end position="637"/>
    </location>
</feature>
<dbReference type="PANTHER" id="PTHR34677">
    <property type="match status" value="1"/>
</dbReference>